<dbReference type="eggNOG" id="ENOG502S7MN">
    <property type="taxonomic scope" value="Eukaryota"/>
</dbReference>
<evidence type="ECO:0000313" key="2">
    <source>
        <dbReference type="EMBL" id="EPQ53087.1"/>
    </source>
</evidence>
<gene>
    <name evidence="2" type="ORF">GLOTRDRAFT_140022</name>
</gene>
<feature type="compositionally biased region" description="Basic residues" evidence="1">
    <location>
        <begin position="1"/>
        <end position="23"/>
    </location>
</feature>
<feature type="region of interest" description="Disordered" evidence="1">
    <location>
        <begin position="1"/>
        <end position="48"/>
    </location>
</feature>
<dbReference type="HOGENOM" id="CLU_055486_0_0_1"/>
<feature type="compositionally biased region" description="Basic and acidic residues" evidence="1">
    <location>
        <begin position="274"/>
        <end position="285"/>
    </location>
</feature>
<feature type="region of interest" description="Disordered" evidence="1">
    <location>
        <begin position="191"/>
        <end position="217"/>
    </location>
</feature>
<dbReference type="Proteomes" id="UP000030669">
    <property type="component" value="Unassembled WGS sequence"/>
</dbReference>
<feature type="compositionally biased region" description="Basic and acidic residues" evidence="1">
    <location>
        <begin position="303"/>
        <end position="321"/>
    </location>
</feature>
<dbReference type="OrthoDB" id="2552978at2759"/>
<dbReference type="OMA" id="PAFAFMK"/>
<accession>S7Q0R5</accession>
<keyword evidence="3" id="KW-1185">Reference proteome</keyword>
<organism evidence="2 3">
    <name type="scientific">Gloeophyllum trabeum (strain ATCC 11539 / FP-39264 / Madison 617)</name>
    <name type="common">Brown rot fungus</name>
    <dbReference type="NCBI Taxonomy" id="670483"/>
    <lineage>
        <taxon>Eukaryota</taxon>
        <taxon>Fungi</taxon>
        <taxon>Dikarya</taxon>
        <taxon>Basidiomycota</taxon>
        <taxon>Agaricomycotina</taxon>
        <taxon>Agaricomycetes</taxon>
        <taxon>Gloeophyllales</taxon>
        <taxon>Gloeophyllaceae</taxon>
        <taxon>Gloeophyllum</taxon>
    </lineage>
</organism>
<feature type="compositionally biased region" description="Basic and acidic residues" evidence="1">
    <location>
        <begin position="24"/>
        <end position="36"/>
    </location>
</feature>
<reference evidence="2 3" key="1">
    <citation type="journal article" date="2012" name="Science">
        <title>The Paleozoic origin of enzymatic lignin decomposition reconstructed from 31 fungal genomes.</title>
        <authorList>
            <person name="Floudas D."/>
            <person name="Binder M."/>
            <person name="Riley R."/>
            <person name="Barry K."/>
            <person name="Blanchette R.A."/>
            <person name="Henrissat B."/>
            <person name="Martinez A.T."/>
            <person name="Otillar R."/>
            <person name="Spatafora J.W."/>
            <person name="Yadav J.S."/>
            <person name="Aerts A."/>
            <person name="Benoit I."/>
            <person name="Boyd A."/>
            <person name="Carlson A."/>
            <person name="Copeland A."/>
            <person name="Coutinho P.M."/>
            <person name="de Vries R.P."/>
            <person name="Ferreira P."/>
            <person name="Findley K."/>
            <person name="Foster B."/>
            <person name="Gaskell J."/>
            <person name="Glotzer D."/>
            <person name="Gorecki P."/>
            <person name="Heitman J."/>
            <person name="Hesse C."/>
            <person name="Hori C."/>
            <person name="Igarashi K."/>
            <person name="Jurgens J.A."/>
            <person name="Kallen N."/>
            <person name="Kersten P."/>
            <person name="Kohler A."/>
            <person name="Kuees U."/>
            <person name="Kumar T.K.A."/>
            <person name="Kuo A."/>
            <person name="LaButti K."/>
            <person name="Larrondo L.F."/>
            <person name="Lindquist E."/>
            <person name="Ling A."/>
            <person name="Lombard V."/>
            <person name="Lucas S."/>
            <person name="Lundell T."/>
            <person name="Martin R."/>
            <person name="McLaughlin D.J."/>
            <person name="Morgenstern I."/>
            <person name="Morin E."/>
            <person name="Murat C."/>
            <person name="Nagy L.G."/>
            <person name="Nolan M."/>
            <person name="Ohm R.A."/>
            <person name="Patyshakuliyeva A."/>
            <person name="Rokas A."/>
            <person name="Ruiz-Duenas F.J."/>
            <person name="Sabat G."/>
            <person name="Salamov A."/>
            <person name="Samejima M."/>
            <person name="Schmutz J."/>
            <person name="Slot J.C."/>
            <person name="St John F."/>
            <person name="Stenlid J."/>
            <person name="Sun H."/>
            <person name="Sun S."/>
            <person name="Syed K."/>
            <person name="Tsang A."/>
            <person name="Wiebenga A."/>
            <person name="Young D."/>
            <person name="Pisabarro A."/>
            <person name="Eastwood D.C."/>
            <person name="Martin F."/>
            <person name="Cullen D."/>
            <person name="Grigoriev I.V."/>
            <person name="Hibbett D.S."/>
        </authorList>
    </citation>
    <scope>NUCLEOTIDE SEQUENCE [LARGE SCALE GENOMIC DNA]</scope>
    <source>
        <strain evidence="2 3">ATCC 11539</strain>
    </source>
</reference>
<feature type="compositionally biased region" description="Basic and acidic residues" evidence="1">
    <location>
        <begin position="353"/>
        <end position="367"/>
    </location>
</feature>
<feature type="compositionally biased region" description="Low complexity" evidence="1">
    <location>
        <begin position="322"/>
        <end position="334"/>
    </location>
</feature>
<name>S7Q0R5_GLOTA</name>
<evidence type="ECO:0000256" key="1">
    <source>
        <dbReference type="SAM" id="MobiDB-lite"/>
    </source>
</evidence>
<proteinExistence type="predicted"/>
<dbReference type="AlphaFoldDB" id="S7Q0R5"/>
<dbReference type="RefSeq" id="XP_007868391.1">
    <property type="nucleotide sequence ID" value="XM_007870200.1"/>
</dbReference>
<evidence type="ECO:0008006" key="4">
    <source>
        <dbReference type="Google" id="ProtNLM"/>
    </source>
</evidence>
<dbReference type="GeneID" id="19304413"/>
<evidence type="ECO:0000313" key="3">
    <source>
        <dbReference type="Proteomes" id="UP000030669"/>
    </source>
</evidence>
<protein>
    <recommendedName>
        <fullName evidence="4">Suppressor of white apricot N-terminal domain-containing protein</fullName>
    </recommendedName>
</protein>
<dbReference type="EMBL" id="KB469306">
    <property type="protein sequence ID" value="EPQ53087.1"/>
    <property type="molecule type" value="Genomic_DNA"/>
</dbReference>
<feature type="region of interest" description="Disordered" evidence="1">
    <location>
        <begin position="270"/>
        <end position="367"/>
    </location>
</feature>
<dbReference type="KEGG" id="gtr:GLOTRDRAFT_140022"/>
<sequence>MFPRPSKRKHRASAKSRQRHRPSQHSEHAEHGNNSDDEHELESQPDPALFIQAYEADLVRGPQAWAAADSLEVVRVKDGDREVVKAGEGLIRWGGAGNSRYEDEEVQAGNARQQEIWVDRYDARLLLDALPSSIADTQEPLSPTLSTSGWSDLPSDSEDTFFFTPAELEDYHRQKRRRIIDAAREERLRALREEDDTTFAQNPEEDRWGGSDEEPDAPQRELMRRTAVHLSTSPNPAQLEMRILANHGADKRFAFLRGRWSRAWRTVKAGVRQEQARAKEKESEKPALGGLAGYGDSDEDEGSEKGGDDDRGGGSSKREIGEAQADAAGAIAEEQAGDTDKEEAMKAARRAKAKEWAAKRKAAKEAE</sequence>